<reference evidence="1" key="1">
    <citation type="submission" date="2022-03" db="EMBL/GenBank/DDBJ databases">
        <authorList>
            <person name="Lindestad O."/>
        </authorList>
    </citation>
    <scope>NUCLEOTIDE SEQUENCE</scope>
</reference>
<accession>A0A8S4QT95</accession>
<keyword evidence="2" id="KW-1185">Reference proteome</keyword>
<evidence type="ECO:0000313" key="2">
    <source>
        <dbReference type="Proteomes" id="UP000838756"/>
    </source>
</evidence>
<proteinExistence type="predicted"/>
<name>A0A8S4QT95_9NEOP</name>
<protein>
    <submittedName>
        <fullName evidence="1">Jg25064 protein</fullName>
    </submittedName>
</protein>
<gene>
    <name evidence="1" type="primary">jg25064</name>
    <name evidence="1" type="ORF">PAEG_LOCUS4303</name>
</gene>
<evidence type="ECO:0000313" key="1">
    <source>
        <dbReference type="EMBL" id="CAH2216246.1"/>
    </source>
</evidence>
<organism evidence="1 2">
    <name type="scientific">Pararge aegeria aegeria</name>
    <dbReference type="NCBI Taxonomy" id="348720"/>
    <lineage>
        <taxon>Eukaryota</taxon>
        <taxon>Metazoa</taxon>
        <taxon>Ecdysozoa</taxon>
        <taxon>Arthropoda</taxon>
        <taxon>Hexapoda</taxon>
        <taxon>Insecta</taxon>
        <taxon>Pterygota</taxon>
        <taxon>Neoptera</taxon>
        <taxon>Endopterygota</taxon>
        <taxon>Lepidoptera</taxon>
        <taxon>Glossata</taxon>
        <taxon>Ditrysia</taxon>
        <taxon>Papilionoidea</taxon>
        <taxon>Nymphalidae</taxon>
        <taxon>Satyrinae</taxon>
        <taxon>Satyrini</taxon>
        <taxon>Parargina</taxon>
        <taxon>Pararge</taxon>
    </lineage>
</organism>
<dbReference type="EMBL" id="CAKXAJ010014650">
    <property type="protein sequence ID" value="CAH2216246.1"/>
    <property type="molecule type" value="Genomic_DNA"/>
</dbReference>
<dbReference type="Proteomes" id="UP000838756">
    <property type="component" value="Unassembled WGS sequence"/>
</dbReference>
<dbReference type="AlphaFoldDB" id="A0A8S4QT95"/>
<sequence length="67" mass="7526">MVRVNFYEARAQKIDTTNTAVHCEPSLTDGHGDSLRRRLYRRGARWPATQRVANCASGEVLPARQNG</sequence>
<comment type="caution">
    <text evidence="1">The sequence shown here is derived from an EMBL/GenBank/DDBJ whole genome shotgun (WGS) entry which is preliminary data.</text>
</comment>